<feature type="domain" description="PARP catalytic" evidence="4">
    <location>
        <begin position="142"/>
        <end position="282"/>
    </location>
</feature>
<dbReference type="GO" id="GO:0006302">
    <property type="term" value="P:double-strand break repair"/>
    <property type="evidence" value="ECO:0007669"/>
    <property type="project" value="TreeGrafter"/>
</dbReference>
<dbReference type="GO" id="GO:0005730">
    <property type="term" value="C:nucleolus"/>
    <property type="evidence" value="ECO:0007669"/>
    <property type="project" value="TreeGrafter"/>
</dbReference>
<dbReference type="GO" id="GO:1990404">
    <property type="term" value="F:NAD+-protein mono-ADP-ribosyltransferase activity"/>
    <property type="evidence" value="ECO:0007669"/>
    <property type="project" value="TreeGrafter"/>
</dbReference>
<evidence type="ECO:0000256" key="3">
    <source>
        <dbReference type="ARBA" id="ARBA00023027"/>
    </source>
</evidence>
<dbReference type="Gene3D" id="3.90.228.10">
    <property type="match status" value="1"/>
</dbReference>
<organism evidence="5 6">
    <name type="scientific">Saprolegnia parasitica (strain CBS 223.65)</name>
    <dbReference type="NCBI Taxonomy" id="695850"/>
    <lineage>
        <taxon>Eukaryota</taxon>
        <taxon>Sar</taxon>
        <taxon>Stramenopiles</taxon>
        <taxon>Oomycota</taxon>
        <taxon>Saprolegniomycetes</taxon>
        <taxon>Saprolegniales</taxon>
        <taxon>Saprolegniaceae</taxon>
        <taxon>Saprolegnia</taxon>
    </lineage>
</organism>
<dbReference type="OMA" id="MEDAMTH"/>
<accession>A0A067C8R0</accession>
<dbReference type="GeneID" id="24141745"/>
<dbReference type="Proteomes" id="UP000030745">
    <property type="component" value="Unassembled WGS sequence"/>
</dbReference>
<keyword evidence="3" id="KW-0520">NAD</keyword>
<dbReference type="Pfam" id="PF00644">
    <property type="entry name" value="PARP"/>
    <property type="match status" value="1"/>
</dbReference>
<dbReference type="PANTHER" id="PTHR10459">
    <property type="entry name" value="DNA LIGASE"/>
    <property type="match status" value="1"/>
</dbReference>
<keyword evidence="6" id="KW-1185">Reference proteome</keyword>
<dbReference type="OrthoDB" id="1729737at2759"/>
<name>A0A067C8R0_SAPPC</name>
<keyword evidence="1" id="KW-0328">Glycosyltransferase</keyword>
<dbReference type="InterPro" id="IPR012317">
    <property type="entry name" value="Poly(ADP-ribose)pol_cat_dom"/>
</dbReference>
<dbReference type="GO" id="GO:0070212">
    <property type="term" value="P:protein poly-ADP-ribosylation"/>
    <property type="evidence" value="ECO:0007669"/>
    <property type="project" value="TreeGrafter"/>
</dbReference>
<dbReference type="AlphaFoldDB" id="A0A067C8R0"/>
<dbReference type="STRING" id="695850.A0A067C8R0"/>
<dbReference type="PANTHER" id="PTHR10459:SF117">
    <property type="entry name" value="POLY [ADP-RIBOSE] POLYMERASE TANKYRASE"/>
    <property type="match status" value="1"/>
</dbReference>
<dbReference type="RefSeq" id="XP_012203777.1">
    <property type="nucleotide sequence ID" value="XM_012348387.1"/>
</dbReference>
<sequence>MGLPASLSVRLDAIAAARHALVQWTHAIALGKALTTIELRAYALAFYGVLPCLAPCDATAPVPSCLLPLEPLHDAVALLHSLCLTQSLASTKRLYGQLQLLSSRTNAGCQRLLECARSTRGIYAGVRTKHVWAIQPTAVDKTIGNHQLLFYGARGSAASAILAQGLRIDATSDGRHLRYGRGVYLSNSMEDAMTHMGDGVGVGCVFVVQAALGAVHTIVDGPTPQWQSAPDGYDAVRVPGAWTPASSRCIVDGLSMAHGPLRHDTYVVYRETQVQLRYAITFQGIDDDDDDDE</sequence>
<dbReference type="EMBL" id="KK583231">
    <property type="protein sequence ID" value="KDO25555.1"/>
    <property type="molecule type" value="Genomic_DNA"/>
</dbReference>
<evidence type="ECO:0000313" key="6">
    <source>
        <dbReference type="Proteomes" id="UP000030745"/>
    </source>
</evidence>
<dbReference type="VEuPathDB" id="FungiDB:SPRG_20674"/>
<evidence type="ECO:0000259" key="4">
    <source>
        <dbReference type="Pfam" id="PF00644"/>
    </source>
</evidence>
<dbReference type="KEGG" id="spar:SPRG_20674"/>
<evidence type="ECO:0000256" key="2">
    <source>
        <dbReference type="ARBA" id="ARBA00022679"/>
    </source>
</evidence>
<evidence type="ECO:0000313" key="5">
    <source>
        <dbReference type="EMBL" id="KDO25555.1"/>
    </source>
</evidence>
<proteinExistence type="predicted"/>
<evidence type="ECO:0000256" key="1">
    <source>
        <dbReference type="ARBA" id="ARBA00022676"/>
    </source>
</evidence>
<gene>
    <name evidence="5" type="ORF">SPRG_20674</name>
</gene>
<protein>
    <recommendedName>
        <fullName evidence="4">PARP catalytic domain-containing protein</fullName>
    </recommendedName>
</protein>
<dbReference type="InterPro" id="IPR050800">
    <property type="entry name" value="ARTD/PARP"/>
</dbReference>
<dbReference type="GO" id="GO:0003950">
    <property type="term" value="F:NAD+ poly-ADP-ribosyltransferase activity"/>
    <property type="evidence" value="ECO:0007669"/>
    <property type="project" value="InterPro"/>
</dbReference>
<keyword evidence="2" id="KW-0808">Transferase</keyword>
<reference evidence="5 6" key="1">
    <citation type="journal article" date="2013" name="PLoS Genet.">
        <title>Distinctive expansion of potential virulence genes in the genome of the oomycete fish pathogen Saprolegnia parasitica.</title>
        <authorList>
            <person name="Jiang R.H."/>
            <person name="de Bruijn I."/>
            <person name="Haas B.J."/>
            <person name="Belmonte R."/>
            <person name="Lobach L."/>
            <person name="Christie J."/>
            <person name="van den Ackerveken G."/>
            <person name="Bottin A."/>
            <person name="Bulone V."/>
            <person name="Diaz-Moreno S.M."/>
            <person name="Dumas B."/>
            <person name="Fan L."/>
            <person name="Gaulin E."/>
            <person name="Govers F."/>
            <person name="Grenville-Briggs L.J."/>
            <person name="Horner N.R."/>
            <person name="Levin J.Z."/>
            <person name="Mammella M."/>
            <person name="Meijer H.J."/>
            <person name="Morris P."/>
            <person name="Nusbaum C."/>
            <person name="Oome S."/>
            <person name="Phillips A.J."/>
            <person name="van Rooyen D."/>
            <person name="Rzeszutek E."/>
            <person name="Saraiva M."/>
            <person name="Secombes C.J."/>
            <person name="Seidl M.F."/>
            <person name="Snel B."/>
            <person name="Stassen J.H."/>
            <person name="Sykes S."/>
            <person name="Tripathy S."/>
            <person name="van den Berg H."/>
            <person name="Vega-Arreguin J.C."/>
            <person name="Wawra S."/>
            <person name="Young S.K."/>
            <person name="Zeng Q."/>
            <person name="Dieguez-Uribeondo J."/>
            <person name="Russ C."/>
            <person name="Tyler B.M."/>
            <person name="van West P."/>
        </authorList>
    </citation>
    <scope>NUCLEOTIDE SEQUENCE [LARGE SCALE GENOMIC DNA]</scope>
    <source>
        <strain evidence="5 6">CBS 223.65</strain>
    </source>
</reference>
<dbReference type="SUPFAM" id="SSF56399">
    <property type="entry name" value="ADP-ribosylation"/>
    <property type="match status" value="1"/>
</dbReference>